<dbReference type="InterPro" id="IPR000835">
    <property type="entry name" value="HTH_MarR-typ"/>
</dbReference>
<dbReference type="InterPro" id="IPR036388">
    <property type="entry name" value="WH-like_DNA-bd_sf"/>
</dbReference>
<dbReference type="PRINTS" id="PR00598">
    <property type="entry name" value="HTHMARR"/>
</dbReference>
<keyword evidence="3" id="KW-1185">Reference proteome</keyword>
<comment type="caution">
    <text evidence="2">The sequence shown here is derived from an EMBL/GenBank/DDBJ whole genome shotgun (WGS) entry which is preliminary data.</text>
</comment>
<accession>A0ABP8T987</accession>
<organism evidence="2 3">
    <name type="scientific">Actinoallomurus liliacearum</name>
    <dbReference type="NCBI Taxonomy" id="1080073"/>
    <lineage>
        <taxon>Bacteria</taxon>
        <taxon>Bacillati</taxon>
        <taxon>Actinomycetota</taxon>
        <taxon>Actinomycetes</taxon>
        <taxon>Streptosporangiales</taxon>
        <taxon>Thermomonosporaceae</taxon>
        <taxon>Actinoallomurus</taxon>
    </lineage>
</organism>
<dbReference type="EMBL" id="BAABHJ010000001">
    <property type="protein sequence ID" value="GAA4601351.1"/>
    <property type="molecule type" value="Genomic_DNA"/>
</dbReference>
<evidence type="ECO:0000313" key="3">
    <source>
        <dbReference type="Proteomes" id="UP001500212"/>
    </source>
</evidence>
<dbReference type="PANTHER" id="PTHR33164">
    <property type="entry name" value="TRANSCRIPTIONAL REGULATOR, MARR FAMILY"/>
    <property type="match status" value="1"/>
</dbReference>
<dbReference type="InterPro" id="IPR036390">
    <property type="entry name" value="WH_DNA-bd_sf"/>
</dbReference>
<feature type="domain" description="HTH marR-type" evidence="1">
    <location>
        <begin position="11"/>
        <end position="148"/>
    </location>
</feature>
<dbReference type="SUPFAM" id="SSF46785">
    <property type="entry name" value="Winged helix' DNA-binding domain"/>
    <property type="match status" value="1"/>
</dbReference>
<protein>
    <submittedName>
        <fullName evidence="2">MarR family winged helix-turn-helix transcriptional regulator</fullName>
    </submittedName>
</protein>
<reference evidence="3" key="1">
    <citation type="journal article" date="2019" name="Int. J. Syst. Evol. Microbiol.">
        <title>The Global Catalogue of Microorganisms (GCM) 10K type strain sequencing project: providing services to taxonomists for standard genome sequencing and annotation.</title>
        <authorList>
            <consortium name="The Broad Institute Genomics Platform"/>
            <consortium name="The Broad Institute Genome Sequencing Center for Infectious Disease"/>
            <person name="Wu L."/>
            <person name="Ma J."/>
        </authorList>
    </citation>
    <scope>NUCLEOTIDE SEQUENCE [LARGE SCALE GENOMIC DNA]</scope>
    <source>
        <strain evidence="3">JCM 17938</strain>
    </source>
</reference>
<evidence type="ECO:0000313" key="2">
    <source>
        <dbReference type="EMBL" id="GAA4601351.1"/>
    </source>
</evidence>
<dbReference type="Pfam" id="PF01047">
    <property type="entry name" value="MarR"/>
    <property type="match status" value="1"/>
</dbReference>
<gene>
    <name evidence="2" type="ORF">GCM10023195_03330</name>
</gene>
<name>A0ABP8T987_9ACTN</name>
<sequence>MLDDMPPPDDMAELERALSRISHLLSRAKEHDRTIDEAGVAVDRASAPFLRALADASAPLRLGELATLLGVEAPHVTRQVQRLERADFVERVPDPDDRRAQRVRITAKGADAVECIRAVGRRWMSDALADWSDEDRHRLAALCHRMVDDFLRFGAERRESDRGRPA</sequence>
<dbReference type="PROSITE" id="PS50995">
    <property type="entry name" value="HTH_MARR_2"/>
    <property type="match status" value="1"/>
</dbReference>
<proteinExistence type="predicted"/>
<dbReference type="Gene3D" id="1.10.10.10">
    <property type="entry name" value="Winged helix-like DNA-binding domain superfamily/Winged helix DNA-binding domain"/>
    <property type="match status" value="1"/>
</dbReference>
<dbReference type="InterPro" id="IPR039422">
    <property type="entry name" value="MarR/SlyA-like"/>
</dbReference>
<dbReference type="SMART" id="SM00347">
    <property type="entry name" value="HTH_MARR"/>
    <property type="match status" value="1"/>
</dbReference>
<evidence type="ECO:0000259" key="1">
    <source>
        <dbReference type="PROSITE" id="PS50995"/>
    </source>
</evidence>
<dbReference type="PANTHER" id="PTHR33164:SF57">
    <property type="entry name" value="MARR-FAMILY TRANSCRIPTIONAL REGULATOR"/>
    <property type="match status" value="1"/>
</dbReference>
<dbReference type="Proteomes" id="UP001500212">
    <property type="component" value="Unassembled WGS sequence"/>
</dbReference>